<evidence type="ECO:0000313" key="3">
    <source>
        <dbReference type="Proteomes" id="UP000070258"/>
    </source>
</evidence>
<evidence type="ECO:0000313" key="4">
    <source>
        <dbReference type="Proteomes" id="UP000070409"/>
    </source>
</evidence>
<dbReference type="Proteomes" id="UP000070258">
    <property type="component" value="Unassembled WGS sequence"/>
</dbReference>
<dbReference type="RefSeq" id="WP_068571352.1">
    <property type="nucleotide sequence ID" value="NZ_LSRE01000008.1"/>
</dbReference>
<accession>A0A138AIH5</accession>
<reference evidence="3" key="2">
    <citation type="submission" date="2016-02" db="EMBL/GenBank/DDBJ databases">
        <authorList>
            <person name="Wen L."/>
            <person name="He K."/>
            <person name="Yang H."/>
        </authorList>
    </citation>
    <scope>NUCLEOTIDE SEQUENCE [LARGE SCALE GENOMIC DNA]</scope>
    <source>
        <strain evidence="3">JCM 15929</strain>
    </source>
</reference>
<organism evidence="2 3">
    <name type="scientific">Tsukamurella pseudospumae</name>
    <dbReference type="NCBI Taxonomy" id="239498"/>
    <lineage>
        <taxon>Bacteria</taxon>
        <taxon>Bacillati</taxon>
        <taxon>Actinomycetota</taxon>
        <taxon>Actinomycetes</taxon>
        <taxon>Mycobacteriales</taxon>
        <taxon>Tsukamurellaceae</taxon>
        <taxon>Tsukamurella</taxon>
    </lineage>
</organism>
<dbReference type="EMBL" id="LSRF01000033">
    <property type="protein sequence ID" value="KXP10318.1"/>
    <property type="molecule type" value="Genomic_DNA"/>
</dbReference>
<comment type="caution">
    <text evidence="2">The sequence shown here is derived from an EMBL/GenBank/DDBJ whole genome shotgun (WGS) entry which is preliminary data.</text>
</comment>
<dbReference type="Proteomes" id="UP000070409">
    <property type="component" value="Unassembled WGS sequence"/>
</dbReference>
<name>A0A138AIH5_9ACTN</name>
<reference evidence="1 4" key="3">
    <citation type="submission" date="2016-02" db="EMBL/GenBank/DDBJ databases">
        <authorList>
            <person name="Teng J.L."/>
            <person name="Tang Y."/>
            <person name="Huang Y."/>
            <person name="Guo F."/>
            <person name="Wei W."/>
            <person name="Chen J.H."/>
            <person name="Wong S.Y."/>
            <person name="Lau S.K."/>
            <person name="Woo P.C."/>
        </authorList>
    </citation>
    <scope>NUCLEOTIDE SEQUENCE [LARGE SCALE GENOMIC DNA]</scope>
    <source>
        <strain evidence="1 4">JCM 13375</strain>
    </source>
</reference>
<reference evidence="2" key="1">
    <citation type="submission" date="2016-02" db="EMBL/GenBank/DDBJ databases">
        <authorList>
            <person name="Teng J.L."/>
            <person name="Yang Y."/>
            <person name="Huang Y."/>
            <person name="Guo F."/>
            <person name="Wei W."/>
            <person name="Chen J.H."/>
            <person name="Wong S.Y."/>
            <person name="Lau S.K."/>
            <person name="Woo P.C."/>
        </authorList>
    </citation>
    <scope>NUCLEOTIDE SEQUENCE</scope>
    <source>
        <strain evidence="2">JCM 15929</strain>
    </source>
</reference>
<proteinExistence type="predicted"/>
<sequence>MGLAGSVRSELDDLTAQLTLIADSLGRTGDDLQIDARSLHETGSCDAVKSIARRLDDQGLQLRRLQARITKVANTLA</sequence>
<dbReference type="EMBL" id="LSRE01000008">
    <property type="protein sequence ID" value="KXP00058.1"/>
    <property type="molecule type" value="Genomic_DNA"/>
</dbReference>
<evidence type="ECO:0000313" key="1">
    <source>
        <dbReference type="EMBL" id="KXP00058.1"/>
    </source>
</evidence>
<keyword evidence="4" id="KW-1185">Reference proteome</keyword>
<dbReference type="OrthoDB" id="4774311at2"/>
<gene>
    <name evidence="2" type="ORF">AXK60_07620</name>
    <name evidence="1" type="ORF">AXK61_15795</name>
</gene>
<evidence type="ECO:0000313" key="2">
    <source>
        <dbReference type="EMBL" id="KXP10318.1"/>
    </source>
</evidence>
<protein>
    <submittedName>
        <fullName evidence="2">Uncharacterized protein</fullName>
    </submittedName>
</protein>
<dbReference type="AlphaFoldDB" id="A0A138AIH5"/>